<dbReference type="GO" id="GO:0016491">
    <property type="term" value="F:oxidoreductase activity"/>
    <property type="evidence" value="ECO:0007669"/>
    <property type="project" value="UniProtKB-KW"/>
</dbReference>
<accession>A0AAN7UKF9</accession>
<keyword evidence="5" id="KW-1185">Reference proteome</keyword>
<dbReference type="Proteomes" id="UP001305414">
    <property type="component" value="Unassembled WGS sequence"/>
</dbReference>
<comment type="caution">
    <text evidence="4">The sequence shown here is derived from an EMBL/GenBank/DDBJ whole genome shotgun (WGS) entry which is preliminary data.</text>
</comment>
<evidence type="ECO:0000256" key="1">
    <source>
        <dbReference type="ARBA" id="ARBA00022857"/>
    </source>
</evidence>
<gene>
    <name evidence="4" type="ORF">RRF57_007047</name>
</gene>
<reference evidence="4 5" key="1">
    <citation type="submission" date="2023-10" db="EMBL/GenBank/DDBJ databases">
        <title>Draft genome sequence of Xylaria bambusicola isolate GMP-LS, the root and basal stem rot pathogen of sugarcane in Indonesia.</title>
        <authorList>
            <person name="Selvaraj P."/>
            <person name="Muralishankar V."/>
            <person name="Muruganantham S."/>
            <person name="Sp S."/>
            <person name="Haryani S."/>
            <person name="Lau K.J.X."/>
            <person name="Naqvi N.I."/>
        </authorList>
    </citation>
    <scope>NUCLEOTIDE SEQUENCE [LARGE SCALE GENOMIC DNA]</scope>
    <source>
        <strain evidence="4">GMP-LS</strain>
    </source>
</reference>
<dbReference type="InterPro" id="IPR051609">
    <property type="entry name" value="NmrA/Isoflavone_reductase-like"/>
</dbReference>
<dbReference type="EMBL" id="JAWHQM010000019">
    <property type="protein sequence ID" value="KAK5631333.1"/>
    <property type="molecule type" value="Genomic_DNA"/>
</dbReference>
<keyword evidence="2" id="KW-0560">Oxidoreductase</keyword>
<sequence>MSVINSVALIGATGNLGPAILKHLLDAGFQVTVLTREGTNHKFPPTVVVKHVNYDSIDSLVSAFQGQDAVVSNLGFEGLPKQQRIIDAAIKTNVKRFIPSEFGSNTSNPKVAGLAVFADKIATQKVLEEEAAKGNITYTNICNGPFLDWGIQVGLILQPKEKSVTLYDGGERPFSTTTLDTIGKAVAAVLKKSDETKNRDVFIQDAAPTLKQLKAIAEKVTGAAWQAKEVSVENEMLAPALAELKKENPDQGKIVYPLIITSIWGEGYGTPFQKLDNELLGLKELTETELEAVVAAAIK</sequence>
<dbReference type="Pfam" id="PF05368">
    <property type="entry name" value="NmrA"/>
    <property type="match status" value="1"/>
</dbReference>
<keyword evidence="1" id="KW-0521">NADP</keyword>
<dbReference type="PANTHER" id="PTHR47706">
    <property type="entry name" value="NMRA-LIKE FAMILY PROTEIN"/>
    <property type="match status" value="1"/>
</dbReference>
<protein>
    <recommendedName>
        <fullName evidence="3">NmrA-like domain-containing protein</fullName>
    </recommendedName>
</protein>
<dbReference type="Gene3D" id="3.90.25.10">
    <property type="entry name" value="UDP-galactose 4-epimerase, domain 1"/>
    <property type="match status" value="1"/>
</dbReference>
<dbReference type="InterPro" id="IPR045312">
    <property type="entry name" value="PCBER-like"/>
</dbReference>
<proteinExistence type="predicted"/>
<feature type="domain" description="NmrA-like" evidence="3">
    <location>
        <begin position="6"/>
        <end position="231"/>
    </location>
</feature>
<dbReference type="AlphaFoldDB" id="A0AAN7UKF9"/>
<evidence type="ECO:0000313" key="5">
    <source>
        <dbReference type="Proteomes" id="UP001305414"/>
    </source>
</evidence>
<dbReference type="InterPro" id="IPR008030">
    <property type="entry name" value="NmrA-like"/>
</dbReference>
<dbReference type="Gene3D" id="3.40.50.720">
    <property type="entry name" value="NAD(P)-binding Rossmann-like Domain"/>
    <property type="match status" value="1"/>
</dbReference>
<dbReference type="InterPro" id="IPR036291">
    <property type="entry name" value="NAD(P)-bd_dom_sf"/>
</dbReference>
<organism evidence="4 5">
    <name type="scientific">Xylaria bambusicola</name>
    <dbReference type="NCBI Taxonomy" id="326684"/>
    <lineage>
        <taxon>Eukaryota</taxon>
        <taxon>Fungi</taxon>
        <taxon>Dikarya</taxon>
        <taxon>Ascomycota</taxon>
        <taxon>Pezizomycotina</taxon>
        <taxon>Sordariomycetes</taxon>
        <taxon>Xylariomycetidae</taxon>
        <taxon>Xylariales</taxon>
        <taxon>Xylariaceae</taxon>
        <taxon>Xylaria</taxon>
    </lineage>
</organism>
<evidence type="ECO:0000259" key="3">
    <source>
        <dbReference type="Pfam" id="PF05368"/>
    </source>
</evidence>
<evidence type="ECO:0000313" key="4">
    <source>
        <dbReference type="EMBL" id="KAK5631333.1"/>
    </source>
</evidence>
<evidence type="ECO:0000256" key="2">
    <source>
        <dbReference type="ARBA" id="ARBA00023002"/>
    </source>
</evidence>
<dbReference type="CDD" id="cd05259">
    <property type="entry name" value="PCBER_SDR_a"/>
    <property type="match status" value="1"/>
</dbReference>
<dbReference type="PANTHER" id="PTHR47706:SF1">
    <property type="entry name" value="CIPA-LIKE, PUTATIVE (AFU_ORTHOLOGUE AFUA_1G12460)-RELATED"/>
    <property type="match status" value="1"/>
</dbReference>
<dbReference type="SUPFAM" id="SSF51735">
    <property type="entry name" value="NAD(P)-binding Rossmann-fold domains"/>
    <property type="match status" value="1"/>
</dbReference>
<name>A0AAN7UKF9_9PEZI</name>